<evidence type="ECO:0000256" key="1">
    <source>
        <dbReference type="ARBA" id="ARBA00007613"/>
    </source>
</evidence>
<comment type="similarity">
    <text evidence="1">Belongs to the outer membrane factor (OMF) (TC 1.B.17) family.</text>
</comment>
<evidence type="ECO:0000313" key="3">
    <source>
        <dbReference type="Proteomes" id="UP000464577"/>
    </source>
</evidence>
<dbReference type="SUPFAM" id="SSF56954">
    <property type="entry name" value="Outer membrane efflux proteins (OEP)"/>
    <property type="match status" value="1"/>
</dbReference>
<keyword evidence="3" id="KW-1185">Reference proteome</keyword>
<dbReference type="PANTHER" id="PTHR30203:SF23">
    <property type="entry name" value="OUTER MEMBRANE EFFLUX PROTEIN"/>
    <property type="match status" value="1"/>
</dbReference>
<dbReference type="Gene3D" id="1.20.1600.10">
    <property type="entry name" value="Outer membrane efflux proteins (OEP)"/>
    <property type="match status" value="1"/>
</dbReference>
<dbReference type="InterPro" id="IPR010131">
    <property type="entry name" value="MdtP/NodT-like"/>
</dbReference>
<gene>
    <name evidence="2" type="ORF">GJR95_02970</name>
</gene>
<evidence type="ECO:0008006" key="4">
    <source>
        <dbReference type="Google" id="ProtNLM"/>
    </source>
</evidence>
<evidence type="ECO:0000313" key="2">
    <source>
        <dbReference type="EMBL" id="QHV94051.1"/>
    </source>
</evidence>
<reference evidence="2 3" key="1">
    <citation type="submission" date="2019-11" db="EMBL/GenBank/DDBJ databases">
        <title>Spirosoma endbachense sp. nov., isolated from a natural salt meadow.</title>
        <authorList>
            <person name="Rojas J."/>
            <person name="Ambika Manirajan B."/>
            <person name="Ratering S."/>
            <person name="Suarez C."/>
            <person name="Geissler-Plaum R."/>
            <person name="Schnell S."/>
        </authorList>
    </citation>
    <scope>NUCLEOTIDE SEQUENCE [LARGE SCALE GENOMIC DNA]</scope>
    <source>
        <strain evidence="2 3">I-24</strain>
    </source>
</reference>
<organism evidence="2 3">
    <name type="scientific">Spirosoma endbachense</name>
    <dbReference type="NCBI Taxonomy" id="2666025"/>
    <lineage>
        <taxon>Bacteria</taxon>
        <taxon>Pseudomonadati</taxon>
        <taxon>Bacteroidota</taxon>
        <taxon>Cytophagia</taxon>
        <taxon>Cytophagales</taxon>
        <taxon>Cytophagaceae</taxon>
        <taxon>Spirosoma</taxon>
    </lineage>
</organism>
<dbReference type="Pfam" id="PF02321">
    <property type="entry name" value="OEP"/>
    <property type="match status" value="1"/>
</dbReference>
<dbReference type="PANTHER" id="PTHR30203">
    <property type="entry name" value="OUTER MEMBRANE CATION EFFLUX PROTEIN"/>
    <property type="match status" value="1"/>
</dbReference>
<dbReference type="GO" id="GO:0015562">
    <property type="term" value="F:efflux transmembrane transporter activity"/>
    <property type="evidence" value="ECO:0007669"/>
    <property type="project" value="InterPro"/>
</dbReference>
<protein>
    <recommendedName>
        <fullName evidence="4">TolC family protein</fullName>
    </recommendedName>
</protein>
<dbReference type="KEGG" id="senf:GJR95_02970"/>
<dbReference type="AlphaFoldDB" id="A0A6P1VLA0"/>
<sequence>MTFAVEIMSTTLFNMILHLTSVLFSPIRTALTVWAALSLSTGFAIAQTPVINTNTPTTPASDTLRLTLAQADEQFKAHNLTVLATQLGISENQAYEIQSQLRINPAIYVETMPYNQQTKEVLPFRQSNAQQVVQVQQLIRLAGKRNKQLAIARTSTELATDRFYDLLRTLTYQLHTTFYDLYYARQTLTVYNQEITTLQQTVALYQQQFDKGNVPLKDLTRLKAYLFSLTTERQQLLRRLIDDQADLVVLLNTSPSTAIQPVVAPEAINRFTVNSLTINNLFQLAEQHRFDLKGYRDQAKQEQQNLTLQKAMAVPDLTLQGTYDRNGSYISNYFGVGVGISLPVLNKNQGNIQAAKIRIQSSQQLLSAYNLQVDSDVERAYTKALQTEQLYQTFDQRFNDDFGRLIDGVTTNYKKQNIDVVEFLDFFDSYKSSQLQFAQLQNDRMHSLEEVSFAVGTNPFQN</sequence>
<accession>A0A6P1VLA0</accession>
<name>A0A6P1VLA0_9BACT</name>
<proteinExistence type="inferred from homology"/>
<dbReference type="InterPro" id="IPR003423">
    <property type="entry name" value="OMP_efflux"/>
</dbReference>
<dbReference type="EMBL" id="CP045997">
    <property type="protein sequence ID" value="QHV94051.1"/>
    <property type="molecule type" value="Genomic_DNA"/>
</dbReference>
<dbReference type="Proteomes" id="UP000464577">
    <property type="component" value="Chromosome"/>
</dbReference>